<reference evidence="1" key="1">
    <citation type="journal article" date="2021" name="Mol. Ecol. Resour.">
        <title>Apolygus lucorum genome provides insights into omnivorousness and mesophyll feeding.</title>
        <authorList>
            <person name="Liu Y."/>
            <person name="Liu H."/>
            <person name="Wang H."/>
            <person name="Huang T."/>
            <person name="Liu B."/>
            <person name="Yang B."/>
            <person name="Yin L."/>
            <person name="Li B."/>
            <person name="Zhang Y."/>
            <person name="Zhang S."/>
            <person name="Jiang F."/>
            <person name="Zhang X."/>
            <person name="Ren Y."/>
            <person name="Wang B."/>
            <person name="Wang S."/>
            <person name="Lu Y."/>
            <person name="Wu K."/>
            <person name="Fan W."/>
            <person name="Wang G."/>
        </authorList>
    </citation>
    <scope>NUCLEOTIDE SEQUENCE</scope>
    <source>
        <strain evidence="1">12Hb</strain>
    </source>
</reference>
<organism evidence="1 2">
    <name type="scientific">Apolygus lucorum</name>
    <name type="common">Small green plant bug</name>
    <name type="synonym">Lygocoris lucorum</name>
    <dbReference type="NCBI Taxonomy" id="248454"/>
    <lineage>
        <taxon>Eukaryota</taxon>
        <taxon>Metazoa</taxon>
        <taxon>Ecdysozoa</taxon>
        <taxon>Arthropoda</taxon>
        <taxon>Hexapoda</taxon>
        <taxon>Insecta</taxon>
        <taxon>Pterygota</taxon>
        <taxon>Neoptera</taxon>
        <taxon>Paraneoptera</taxon>
        <taxon>Hemiptera</taxon>
        <taxon>Heteroptera</taxon>
        <taxon>Panheteroptera</taxon>
        <taxon>Cimicomorpha</taxon>
        <taxon>Miridae</taxon>
        <taxon>Mirini</taxon>
        <taxon>Apolygus</taxon>
    </lineage>
</organism>
<protein>
    <submittedName>
        <fullName evidence="1">Uncharacterized protein</fullName>
    </submittedName>
</protein>
<dbReference type="Proteomes" id="UP000466442">
    <property type="component" value="Unassembled WGS sequence"/>
</dbReference>
<dbReference type="AlphaFoldDB" id="A0A8S9XC72"/>
<name>A0A8S9XC72_APOLU</name>
<proteinExistence type="predicted"/>
<comment type="caution">
    <text evidence="1">The sequence shown here is derived from an EMBL/GenBank/DDBJ whole genome shotgun (WGS) entry which is preliminary data.</text>
</comment>
<accession>A0A8S9XC72</accession>
<evidence type="ECO:0000313" key="1">
    <source>
        <dbReference type="EMBL" id="KAF6206670.1"/>
    </source>
</evidence>
<evidence type="ECO:0000313" key="2">
    <source>
        <dbReference type="Proteomes" id="UP000466442"/>
    </source>
</evidence>
<keyword evidence="2" id="KW-1185">Reference proteome</keyword>
<gene>
    <name evidence="1" type="ORF">GE061_017906</name>
</gene>
<dbReference type="EMBL" id="WIXP02000008">
    <property type="protein sequence ID" value="KAF6206670.1"/>
    <property type="molecule type" value="Genomic_DNA"/>
</dbReference>
<sequence>MVALGQGPSEGYLRIDMSFVYKQLIVKLRSANEISFTLTIKNYKCEIKPKENCTVCNTRVLEDLYHIHVACPMYSPYIGVQGIPLPPGRLSRGYQAKVTAGCPNMGGCKRTLHLPRPGSTSESILPVQ</sequence>